<comment type="similarity">
    <text evidence="8 9">Belongs to the TRAP transporter small permease family.</text>
</comment>
<evidence type="ECO:0000313" key="12">
    <source>
        <dbReference type="Proteomes" id="UP001164020"/>
    </source>
</evidence>
<dbReference type="InterPro" id="IPR007387">
    <property type="entry name" value="TRAP_DctQ"/>
</dbReference>
<keyword evidence="5 9" id="KW-0812">Transmembrane</keyword>
<keyword evidence="4 9" id="KW-0997">Cell inner membrane</keyword>
<evidence type="ECO:0000313" key="11">
    <source>
        <dbReference type="EMBL" id="WAP66768.1"/>
    </source>
</evidence>
<dbReference type="InterPro" id="IPR055348">
    <property type="entry name" value="DctQ"/>
</dbReference>
<gene>
    <name evidence="11" type="ORF">OH818_01025</name>
</gene>
<evidence type="ECO:0000256" key="8">
    <source>
        <dbReference type="ARBA" id="ARBA00038436"/>
    </source>
</evidence>
<dbReference type="Pfam" id="PF04290">
    <property type="entry name" value="DctQ"/>
    <property type="match status" value="1"/>
</dbReference>
<evidence type="ECO:0000256" key="9">
    <source>
        <dbReference type="RuleBase" id="RU369079"/>
    </source>
</evidence>
<name>A0ABY7BTF6_9HYPH</name>
<feature type="transmembrane region" description="Helical" evidence="9">
    <location>
        <begin position="91"/>
        <end position="115"/>
    </location>
</feature>
<accession>A0ABY7BTF6</accession>
<evidence type="ECO:0000256" key="3">
    <source>
        <dbReference type="ARBA" id="ARBA00022475"/>
    </source>
</evidence>
<feature type="transmembrane region" description="Helical" evidence="9">
    <location>
        <begin position="18"/>
        <end position="40"/>
    </location>
</feature>
<geneLocation type="plasmid" evidence="11 12">
    <name>unnamed1</name>
</geneLocation>
<sequence>MIASDKPFWRRVADKAELVVSGAAFVVMLAVIVANVFMRYLFSQSVLSAEEVAYMGFTWSIFAAVAWLYRTRALIAVDLFFSLFPYGAQRVLAVAVNFLLLVANLWFCWLAWVLASGGWIRKTPVLEVPYFWINLAPLLAFGLMAIYSAVHMIEDVRNPAFRDPNHDHEAEMSRDTAL</sequence>
<keyword evidence="6 9" id="KW-1133">Transmembrane helix</keyword>
<proteinExistence type="inferred from homology"/>
<organism evidence="11 12">
    <name type="scientific">Jiella pelagia</name>
    <dbReference type="NCBI Taxonomy" id="2986949"/>
    <lineage>
        <taxon>Bacteria</taxon>
        <taxon>Pseudomonadati</taxon>
        <taxon>Pseudomonadota</taxon>
        <taxon>Alphaproteobacteria</taxon>
        <taxon>Hyphomicrobiales</taxon>
        <taxon>Aurantimonadaceae</taxon>
        <taxon>Jiella</taxon>
    </lineage>
</organism>
<evidence type="ECO:0000256" key="4">
    <source>
        <dbReference type="ARBA" id="ARBA00022519"/>
    </source>
</evidence>
<evidence type="ECO:0000256" key="6">
    <source>
        <dbReference type="ARBA" id="ARBA00022989"/>
    </source>
</evidence>
<evidence type="ECO:0000256" key="1">
    <source>
        <dbReference type="ARBA" id="ARBA00004429"/>
    </source>
</evidence>
<keyword evidence="2 9" id="KW-0813">Transport</keyword>
<evidence type="ECO:0000259" key="10">
    <source>
        <dbReference type="Pfam" id="PF04290"/>
    </source>
</evidence>
<feature type="transmembrane region" description="Helical" evidence="9">
    <location>
        <begin position="130"/>
        <end position="150"/>
    </location>
</feature>
<keyword evidence="11" id="KW-0614">Plasmid</keyword>
<comment type="function">
    <text evidence="9">Part of the tripartite ATP-independent periplasmic (TRAP) transport system.</text>
</comment>
<protein>
    <recommendedName>
        <fullName evidence="9">TRAP transporter small permease protein</fullName>
    </recommendedName>
</protein>
<keyword evidence="12" id="KW-1185">Reference proteome</keyword>
<keyword evidence="3" id="KW-1003">Cell membrane</keyword>
<dbReference type="PANTHER" id="PTHR35011">
    <property type="entry name" value="2,3-DIKETO-L-GULONATE TRAP TRANSPORTER SMALL PERMEASE PROTEIN YIAM"/>
    <property type="match status" value="1"/>
</dbReference>
<evidence type="ECO:0000256" key="5">
    <source>
        <dbReference type="ARBA" id="ARBA00022692"/>
    </source>
</evidence>
<reference evidence="11" key="1">
    <citation type="submission" date="2022-12" db="EMBL/GenBank/DDBJ databases">
        <title>Jiella pelagia sp. nov., isolated from phosphonate enriched culture of Northwest Pacific surface seawater.</title>
        <authorList>
            <person name="Shin D.Y."/>
            <person name="Hwang C.Y."/>
        </authorList>
    </citation>
    <scope>NUCLEOTIDE SEQUENCE</scope>
    <source>
        <strain evidence="11">HL-NP1</strain>
        <plasmid evidence="11">unnamed1</plasmid>
    </source>
</reference>
<evidence type="ECO:0000256" key="7">
    <source>
        <dbReference type="ARBA" id="ARBA00023136"/>
    </source>
</evidence>
<dbReference type="EMBL" id="CP114028">
    <property type="protein sequence ID" value="WAP66768.1"/>
    <property type="molecule type" value="Genomic_DNA"/>
</dbReference>
<evidence type="ECO:0000256" key="2">
    <source>
        <dbReference type="ARBA" id="ARBA00022448"/>
    </source>
</evidence>
<dbReference type="PANTHER" id="PTHR35011:SF2">
    <property type="entry name" value="2,3-DIKETO-L-GULONATE TRAP TRANSPORTER SMALL PERMEASE PROTEIN YIAM"/>
    <property type="match status" value="1"/>
</dbReference>
<keyword evidence="7 9" id="KW-0472">Membrane</keyword>
<comment type="subunit">
    <text evidence="9">The complex comprises the extracytoplasmic solute receptor protein and the two transmembrane proteins.</text>
</comment>
<dbReference type="Proteomes" id="UP001164020">
    <property type="component" value="Plasmid unnamed1"/>
</dbReference>
<feature type="domain" description="Tripartite ATP-independent periplasmic transporters DctQ component" evidence="10">
    <location>
        <begin position="28"/>
        <end position="157"/>
    </location>
</feature>
<comment type="subcellular location">
    <subcellularLocation>
        <location evidence="1 9">Cell inner membrane</location>
        <topology evidence="1 9">Multi-pass membrane protein</topology>
    </subcellularLocation>
</comment>
<feature type="transmembrane region" description="Helical" evidence="9">
    <location>
        <begin position="52"/>
        <end position="70"/>
    </location>
</feature>
<dbReference type="RefSeq" id="WP_268879214.1">
    <property type="nucleotide sequence ID" value="NZ_CP114028.1"/>
</dbReference>